<accession>A0A1Y1V3P4</accession>
<feature type="compositionally biased region" description="Polar residues" evidence="1">
    <location>
        <begin position="591"/>
        <end position="600"/>
    </location>
</feature>
<keyword evidence="3" id="KW-1185">Reference proteome</keyword>
<feature type="compositionally biased region" description="Polar residues" evidence="1">
    <location>
        <begin position="1447"/>
        <end position="1469"/>
    </location>
</feature>
<feature type="region of interest" description="Disordered" evidence="1">
    <location>
        <begin position="971"/>
        <end position="1057"/>
    </location>
</feature>
<feature type="compositionally biased region" description="Low complexity" evidence="1">
    <location>
        <begin position="1419"/>
        <end position="1428"/>
    </location>
</feature>
<evidence type="ECO:0000313" key="2">
    <source>
        <dbReference type="EMBL" id="ORX45197.1"/>
    </source>
</evidence>
<feature type="region of interest" description="Disordered" evidence="1">
    <location>
        <begin position="1311"/>
        <end position="1336"/>
    </location>
</feature>
<dbReference type="OrthoDB" id="2157036at2759"/>
<feature type="compositionally biased region" description="Basic and acidic residues" evidence="1">
    <location>
        <begin position="705"/>
        <end position="728"/>
    </location>
</feature>
<feature type="region of interest" description="Disordered" evidence="1">
    <location>
        <begin position="824"/>
        <end position="845"/>
    </location>
</feature>
<comment type="caution">
    <text evidence="2">The sequence shown here is derived from an EMBL/GenBank/DDBJ whole genome shotgun (WGS) entry which is preliminary data.</text>
</comment>
<organism evidence="2 3">
    <name type="scientific">Piromyces finnis</name>
    <dbReference type="NCBI Taxonomy" id="1754191"/>
    <lineage>
        <taxon>Eukaryota</taxon>
        <taxon>Fungi</taxon>
        <taxon>Fungi incertae sedis</taxon>
        <taxon>Chytridiomycota</taxon>
        <taxon>Chytridiomycota incertae sedis</taxon>
        <taxon>Neocallimastigomycetes</taxon>
        <taxon>Neocallimastigales</taxon>
        <taxon>Neocallimastigaceae</taxon>
        <taxon>Piromyces</taxon>
    </lineage>
</organism>
<feature type="region of interest" description="Disordered" evidence="1">
    <location>
        <begin position="578"/>
        <end position="601"/>
    </location>
</feature>
<feature type="compositionally biased region" description="Low complexity" evidence="1">
    <location>
        <begin position="1009"/>
        <end position="1021"/>
    </location>
</feature>
<feature type="region of interest" description="Disordered" evidence="1">
    <location>
        <begin position="1409"/>
        <end position="1469"/>
    </location>
</feature>
<feature type="region of interest" description="Disordered" evidence="1">
    <location>
        <begin position="507"/>
        <end position="526"/>
    </location>
</feature>
<feature type="compositionally biased region" description="Basic and acidic residues" evidence="1">
    <location>
        <begin position="488"/>
        <end position="497"/>
    </location>
</feature>
<feature type="compositionally biased region" description="Low complexity" evidence="1">
    <location>
        <begin position="514"/>
        <end position="526"/>
    </location>
</feature>
<evidence type="ECO:0000256" key="1">
    <source>
        <dbReference type="SAM" id="MobiDB-lite"/>
    </source>
</evidence>
<feature type="compositionally biased region" description="Basic and acidic residues" evidence="1">
    <location>
        <begin position="1022"/>
        <end position="1039"/>
    </location>
</feature>
<evidence type="ECO:0000313" key="3">
    <source>
        <dbReference type="Proteomes" id="UP000193719"/>
    </source>
</evidence>
<name>A0A1Y1V3P4_9FUNG</name>
<feature type="compositionally biased region" description="Low complexity" evidence="1">
    <location>
        <begin position="974"/>
        <end position="1002"/>
    </location>
</feature>
<gene>
    <name evidence="2" type="ORF">BCR36DRAFT_585809</name>
</gene>
<proteinExistence type="predicted"/>
<feature type="region of interest" description="Disordered" evidence="1">
    <location>
        <begin position="473"/>
        <end position="497"/>
    </location>
</feature>
<reference evidence="2 3" key="1">
    <citation type="submission" date="2016-08" db="EMBL/GenBank/DDBJ databases">
        <title>Genomes of anaerobic fungi encode conserved fungal cellulosomes for biomass hydrolysis.</title>
        <authorList>
            <consortium name="DOE Joint Genome Institute"/>
            <person name="Haitjema C.H."/>
            <person name="Gilmore S.P."/>
            <person name="Henske J.K."/>
            <person name="Solomon K.V."/>
            <person name="De Groot R."/>
            <person name="Kuo A."/>
            <person name="Mondo S.J."/>
            <person name="Salamov A.A."/>
            <person name="Labutti K."/>
            <person name="Zhao Z."/>
            <person name="Chiniquy J."/>
            <person name="Barry K."/>
            <person name="Brewer H.M."/>
            <person name="Purvine S.O."/>
            <person name="Wright A.T."/>
            <person name="Boxma B."/>
            <person name="Van Alen T."/>
            <person name="Hackstein J.H."/>
            <person name="Baker S.E."/>
            <person name="Grigoriev I.V."/>
            <person name="O'Malley M.A."/>
        </authorList>
    </citation>
    <scope>NUCLEOTIDE SEQUENCE [LARGE SCALE GENOMIC DNA]</scope>
    <source>
        <strain evidence="3">finn</strain>
    </source>
</reference>
<protein>
    <submittedName>
        <fullName evidence="2">Uncharacterized protein</fullName>
    </submittedName>
</protein>
<dbReference type="Proteomes" id="UP000193719">
    <property type="component" value="Unassembled WGS sequence"/>
</dbReference>
<feature type="compositionally biased region" description="Low complexity" evidence="1">
    <location>
        <begin position="1040"/>
        <end position="1049"/>
    </location>
</feature>
<reference evidence="2 3" key="2">
    <citation type="submission" date="2016-08" db="EMBL/GenBank/DDBJ databases">
        <title>Pervasive Adenine N6-methylation of Active Genes in Fungi.</title>
        <authorList>
            <consortium name="DOE Joint Genome Institute"/>
            <person name="Mondo S.J."/>
            <person name="Dannebaum R.O."/>
            <person name="Kuo R.C."/>
            <person name="Labutti K."/>
            <person name="Haridas S."/>
            <person name="Kuo A."/>
            <person name="Salamov A."/>
            <person name="Ahrendt S.R."/>
            <person name="Lipzen A."/>
            <person name="Sullivan W."/>
            <person name="Andreopoulos W.B."/>
            <person name="Clum A."/>
            <person name="Lindquist E."/>
            <person name="Daum C."/>
            <person name="Ramamoorthy G.K."/>
            <person name="Gryganskyi A."/>
            <person name="Culley D."/>
            <person name="Magnuson J.K."/>
            <person name="James T.Y."/>
            <person name="O'Malley M.A."/>
            <person name="Stajich J.E."/>
            <person name="Spatafora J.W."/>
            <person name="Visel A."/>
            <person name="Grigoriev I.V."/>
        </authorList>
    </citation>
    <scope>NUCLEOTIDE SEQUENCE [LARGE SCALE GENOMIC DNA]</scope>
    <source>
        <strain evidence="3">finn</strain>
    </source>
</reference>
<sequence length="1469" mass="162374">MQNNLMEKESVESKRLSTATSVSLSVATSASPSLLSETSFNNSILSKSPTPSSISNYVNNQIQGKETKSESEKKKLKNVLHKFFKTKKIFIGSNHGHHKKNSYSQNLGDEKNIYGYSTIGKSILNADENLSKNANTVSTSQPASLYYINNQANSTQSNIENNYLTTPNSLSQQQHLQLNEDNKFPTYYSREELELKLKSETEKNICSDKLTAKEFAAEVGIIPINEEDEDSNSVKSSHLNNVTYSSFFTNNGIQNTYNSTKSYGPRLDMSLFDPPNKISSENLNESKKTIIPEYNQRSSFGLSSSSDIDGSLGAKGALKSKDSENETIEILDIDSLSKSNIKENDIEKAEAKFTTQTRSRIKKLSRFEVEVLSGNTPKSAMINSKKPSINTLGLGEYNQSHSHPNSAKLSNSFSSPCYLNATSSLPNLNDLNKIMLKNGSGYHTTPSSPARRDYGIPKNDNVYFVCSNAQTRKPRRVSLSKHSPMNSLDEKNGKDAKEKLRIIVDIPNEDDNDSMPSSASTSSSASPIHFEAKHQYSTTTINSSVSKIDIYNLNNNETANKARNMTTTIITPEIIKAADDSKNSSSESNSLTTTPINTPSPEELKNIWIDKTIGGNTNCINKFHITNFQTEISKADNTIHTTTASHIKDAMTNTDSVVFPIQIIKTPIGGKCNTYLSDSKVTNEDIQPSRFSENKTKSLHSKNTIIDEEKNNEKSEKNNLNNKEKSEDSSNVVQVIQKGRFTIMKEHHDYKHAVSHHYKFVIIRNPSSNVLLPQTSGDSLTSSSLSSIPSYSYIDPTKNKDVKHSHKETLSTIITPTSSSGLTLDKSSMINSSSNTTSPPGSPYSTCSPTLSTISIPHQQLANIAAASLSSNLNLSEGIAYTTTIDSNGKAFESNKSEEHVLIVPTNDEKQNNLTCIQSFTSSVTPISTSLYISTITPVQTSLNKDLMHGIGPTTTPLNEDTHSTTTTPLMIHSITPSSTPSNSPSLTPSNIHSQESSLSSSPVLFNQLSSTSTSPLMTSKPTEEVKSISSTDSRDIKLESSQTTNSSSKESKAPVSNISGVSQALIPNCSIESKYPTLNSTVTLVNNQNMNQNSVLSEDISIYTNYSDETCIHNDNESKSCSKLCEEINCIKPIMHSDTDIRRIKKNEIEDANSLRKVQSVLQYSDKSKLCQYYYDSIDNESSLEIEDEENGEIVKKSLNKNNFELIEINSNKVDREVVTSPMISKSNIEKRKYFPTHSYDQVVHPQDLERKDSYYEFEQNESSMTLGRKYSDASFISSSVEPSSNSINHNENEKTRTCSMSAICASEASSKNLMESSDKETVKTSTTASGEYPTHPHHHHHFFVISNSEADIHSPSLLKYNNEFLKDGNCNTRTVISSRQHRKFDITTSSISTKTPSIASIKTMSTNSLIKHRRTPSNSSSMSSHSRFTIIRESNSKNVNNEKSPLSSSNSTTKKQSRFTVTRNAIN</sequence>
<dbReference type="STRING" id="1754191.A0A1Y1V3P4"/>
<feature type="region of interest" description="Disordered" evidence="1">
    <location>
        <begin position="685"/>
        <end position="731"/>
    </location>
</feature>
<dbReference type="EMBL" id="MCFH01000041">
    <property type="protein sequence ID" value="ORX45197.1"/>
    <property type="molecule type" value="Genomic_DNA"/>
</dbReference>